<dbReference type="PANTHER" id="PTHR46179">
    <property type="entry name" value="ZINC FINGER PROTEIN"/>
    <property type="match status" value="1"/>
</dbReference>
<feature type="compositionally biased region" description="Acidic residues" evidence="9">
    <location>
        <begin position="357"/>
        <end position="375"/>
    </location>
</feature>
<dbReference type="STRING" id="126957.T1JFI4"/>
<evidence type="ECO:0000313" key="12">
    <source>
        <dbReference type="Proteomes" id="UP000014500"/>
    </source>
</evidence>
<evidence type="ECO:0000256" key="7">
    <source>
        <dbReference type="ARBA" id="ARBA00023242"/>
    </source>
</evidence>
<comment type="subcellular location">
    <subcellularLocation>
        <location evidence="1">Nucleus</location>
    </subcellularLocation>
</comment>
<keyword evidence="6" id="KW-0804">Transcription</keyword>
<dbReference type="Proteomes" id="UP000014500">
    <property type="component" value="Unassembled WGS sequence"/>
</dbReference>
<evidence type="ECO:0000256" key="9">
    <source>
        <dbReference type="SAM" id="MobiDB-lite"/>
    </source>
</evidence>
<dbReference type="PROSITE" id="PS50157">
    <property type="entry name" value="ZINC_FINGER_C2H2_2"/>
    <property type="match status" value="1"/>
</dbReference>
<keyword evidence="2" id="KW-0479">Metal-binding</keyword>
<evidence type="ECO:0000256" key="1">
    <source>
        <dbReference type="ARBA" id="ARBA00004123"/>
    </source>
</evidence>
<keyword evidence="3 8" id="KW-0863">Zinc-finger</keyword>
<evidence type="ECO:0000256" key="4">
    <source>
        <dbReference type="ARBA" id="ARBA00022833"/>
    </source>
</evidence>
<dbReference type="Gene3D" id="3.30.160.60">
    <property type="entry name" value="Classic Zinc Finger"/>
    <property type="match status" value="1"/>
</dbReference>
<evidence type="ECO:0000256" key="6">
    <source>
        <dbReference type="ARBA" id="ARBA00023163"/>
    </source>
</evidence>
<evidence type="ECO:0000256" key="5">
    <source>
        <dbReference type="ARBA" id="ARBA00023015"/>
    </source>
</evidence>
<organism evidence="11 12">
    <name type="scientific">Strigamia maritima</name>
    <name type="common">European centipede</name>
    <name type="synonym">Geophilus maritimus</name>
    <dbReference type="NCBI Taxonomy" id="126957"/>
    <lineage>
        <taxon>Eukaryota</taxon>
        <taxon>Metazoa</taxon>
        <taxon>Ecdysozoa</taxon>
        <taxon>Arthropoda</taxon>
        <taxon>Myriapoda</taxon>
        <taxon>Chilopoda</taxon>
        <taxon>Pleurostigmophora</taxon>
        <taxon>Geophilomorpha</taxon>
        <taxon>Linotaeniidae</taxon>
        <taxon>Strigamia</taxon>
    </lineage>
</organism>
<keyword evidence="4" id="KW-0862">Zinc</keyword>
<reference evidence="11" key="2">
    <citation type="submission" date="2015-02" db="UniProtKB">
        <authorList>
            <consortium name="EnsemblMetazoa"/>
        </authorList>
    </citation>
    <scope>IDENTIFICATION</scope>
</reference>
<evidence type="ECO:0000256" key="8">
    <source>
        <dbReference type="PROSITE-ProRule" id="PRU00042"/>
    </source>
</evidence>
<dbReference type="PROSITE" id="PS00028">
    <property type="entry name" value="ZINC_FINGER_C2H2_1"/>
    <property type="match status" value="1"/>
</dbReference>
<keyword evidence="7" id="KW-0539">Nucleus</keyword>
<feature type="region of interest" description="Disordered" evidence="9">
    <location>
        <begin position="351"/>
        <end position="375"/>
    </location>
</feature>
<dbReference type="GO" id="GO:0008270">
    <property type="term" value="F:zinc ion binding"/>
    <property type="evidence" value="ECO:0007669"/>
    <property type="project" value="UniProtKB-KW"/>
</dbReference>
<dbReference type="AlphaFoldDB" id="T1JFI4"/>
<dbReference type="SMART" id="SM00355">
    <property type="entry name" value="ZnF_C2H2"/>
    <property type="match status" value="4"/>
</dbReference>
<evidence type="ECO:0000313" key="11">
    <source>
        <dbReference type="EnsemblMetazoa" id="SMAR012598-PA"/>
    </source>
</evidence>
<dbReference type="InterPro" id="IPR051061">
    <property type="entry name" value="Zinc_finger_trans_reg"/>
</dbReference>
<feature type="region of interest" description="Disordered" evidence="9">
    <location>
        <begin position="171"/>
        <end position="219"/>
    </location>
</feature>
<protein>
    <recommendedName>
        <fullName evidence="10">C2H2-type domain-containing protein</fullName>
    </recommendedName>
</protein>
<dbReference type="GO" id="GO:0005634">
    <property type="term" value="C:nucleus"/>
    <property type="evidence" value="ECO:0007669"/>
    <property type="project" value="UniProtKB-SubCell"/>
</dbReference>
<dbReference type="HOGENOM" id="CLU_499985_0_0_1"/>
<feature type="domain" description="C2H2-type" evidence="10">
    <location>
        <begin position="284"/>
        <end position="313"/>
    </location>
</feature>
<reference evidence="12" key="1">
    <citation type="submission" date="2011-05" db="EMBL/GenBank/DDBJ databases">
        <authorList>
            <person name="Richards S.R."/>
            <person name="Qu J."/>
            <person name="Jiang H."/>
            <person name="Jhangiani S.N."/>
            <person name="Agravi P."/>
            <person name="Goodspeed R."/>
            <person name="Gross S."/>
            <person name="Mandapat C."/>
            <person name="Jackson L."/>
            <person name="Mathew T."/>
            <person name="Pu L."/>
            <person name="Thornton R."/>
            <person name="Saada N."/>
            <person name="Wilczek-Boney K.B."/>
            <person name="Lee S."/>
            <person name="Kovar C."/>
            <person name="Wu Y."/>
            <person name="Scherer S.E."/>
            <person name="Worley K.C."/>
            <person name="Muzny D.M."/>
            <person name="Gibbs R."/>
        </authorList>
    </citation>
    <scope>NUCLEOTIDE SEQUENCE</scope>
    <source>
        <strain evidence="12">Brora</strain>
    </source>
</reference>
<name>T1JFI4_STRMM</name>
<dbReference type="InterPro" id="IPR036236">
    <property type="entry name" value="Znf_C2H2_sf"/>
</dbReference>
<keyword evidence="5" id="KW-0805">Transcription regulation</keyword>
<dbReference type="EMBL" id="JH432169">
    <property type="status" value="NOT_ANNOTATED_CDS"/>
    <property type="molecule type" value="Genomic_DNA"/>
</dbReference>
<evidence type="ECO:0000256" key="3">
    <source>
        <dbReference type="ARBA" id="ARBA00022771"/>
    </source>
</evidence>
<sequence length="545" mass="62042">MRSRRLVTIVYTKPNTAIVSLPEKFQIPIASPKVEENQEIPMIVSPKVEENQEIPMIASPKVEENQEIPMIVSLKVVEEENLTIVSPNIKEETVISVASMLKDENSNHCFTDSRRRKLVENAIVSSSELVENSAIVSSSELVENSALVSPNREEIATATVNSYPELEVSVTKSPPKIEKIANRKRRRSSQGVGKPAKKIKLETKTSSDDENNDSPSSGNNNNNVVYLKCSVENCNYQSYRQFNLDRHFAKMHNPPKKPEICCDLNFPTKFDYFQHVKSHHANGYYCPVEGCGVWFQKKVTLERHSSVHTGIKNIHCDTCDYRTSHAFNMKRHCSKKGHKCSNEKVFLTISRNQMDRDDSDDESDEELPITDEDDEISVDVNDNNEVQSGKDVEIKSLSCRPVSPSVVKCLKTPVRSKLRIRITNSVKKGKIVNVSPLVDKCEDDDKIVNSINPVQDKDKINGKVRVKKVNVFLKGKLNVRKEVYADWPEKTISREELERKNAFLRSMGLLFFEKPLVSHWEGRKKIFSTDQDEMESPLDLSMKKF</sequence>
<evidence type="ECO:0000259" key="10">
    <source>
        <dbReference type="PROSITE" id="PS50157"/>
    </source>
</evidence>
<accession>T1JFI4</accession>
<proteinExistence type="predicted"/>
<keyword evidence="12" id="KW-1185">Reference proteome</keyword>
<dbReference type="PANTHER" id="PTHR46179:SF13">
    <property type="entry name" value="C2H2-TYPE DOMAIN-CONTAINING PROTEIN"/>
    <property type="match status" value="1"/>
</dbReference>
<dbReference type="SUPFAM" id="SSF57667">
    <property type="entry name" value="beta-beta-alpha zinc fingers"/>
    <property type="match status" value="1"/>
</dbReference>
<dbReference type="GO" id="GO:0006357">
    <property type="term" value="P:regulation of transcription by RNA polymerase II"/>
    <property type="evidence" value="ECO:0007669"/>
    <property type="project" value="TreeGrafter"/>
</dbReference>
<dbReference type="EnsemblMetazoa" id="SMAR012598-RA">
    <property type="protein sequence ID" value="SMAR012598-PA"/>
    <property type="gene ID" value="SMAR012598"/>
</dbReference>
<evidence type="ECO:0000256" key="2">
    <source>
        <dbReference type="ARBA" id="ARBA00022723"/>
    </source>
</evidence>
<dbReference type="InterPro" id="IPR013087">
    <property type="entry name" value="Znf_C2H2_type"/>
</dbReference>
<dbReference type="PhylomeDB" id="T1JFI4"/>